<evidence type="ECO:0000256" key="2">
    <source>
        <dbReference type="ARBA" id="ARBA00022723"/>
    </source>
</evidence>
<dbReference type="InterPro" id="IPR029065">
    <property type="entry name" value="Enolase_C-like"/>
</dbReference>
<dbReference type="SUPFAM" id="SSF51604">
    <property type="entry name" value="Enolase C-terminal domain-like"/>
    <property type="match status" value="1"/>
</dbReference>
<feature type="domain" description="Mandelate racemase/muconate lactonizing enzyme C-terminal" evidence="7">
    <location>
        <begin position="143"/>
        <end position="237"/>
    </location>
</feature>
<evidence type="ECO:0000256" key="6">
    <source>
        <dbReference type="NCBIfam" id="TIGR01928"/>
    </source>
</evidence>
<evidence type="ECO:0000256" key="3">
    <source>
        <dbReference type="ARBA" id="ARBA00022842"/>
    </source>
</evidence>
<gene>
    <name evidence="8" type="ORF">CLV67_11330</name>
</gene>
<dbReference type="InterPro" id="IPR013342">
    <property type="entry name" value="Mandelate_racemase_C"/>
</dbReference>
<dbReference type="InterPro" id="IPR010197">
    <property type="entry name" value="OSBS/NAAAR"/>
</dbReference>
<keyword evidence="9" id="KW-1185">Reference proteome</keyword>
<keyword evidence="3" id="KW-0460">Magnesium</keyword>
<dbReference type="RefSeq" id="WP_106323785.1">
    <property type="nucleotide sequence ID" value="NZ_BOMO01000096.1"/>
</dbReference>
<name>A0A2T0K5E6_9ACTN</name>
<dbReference type="Pfam" id="PF02746">
    <property type="entry name" value="MR_MLE_N"/>
    <property type="match status" value="1"/>
</dbReference>
<dbReference type="Pfam" id="PF13378">
    <property type="entry name" value="MR_MLE_C"/>
    <property type="match status" value="1"/>
</dbReference>
<dbReference type="GO" id="GO:0046872">
    <property type="term" value="F:metal ion binding"/>
    <property type="evidence" value="ECO:0007669"/>
    <property type="project" value="UniProtKB-KW"/>
</dbReference>
<dbReference type="SUPFAM" id="SSF54826">
    <property type="entry name" value="Enolase N-terminal domain-like"/>
    <property type="match status" value="1"/>
</dbReference>
<dbReference type="SMART" id="SM00922">
    <property type="entry name" value="MR_MLE"/>
    <property type="match status" value="1"/>
</dbReference>
<evidence type="ECO:0000256" key="4">
    <source>
        <dbReference type="ARBA" id="ARBA00023239"/>
    </source>
</evidence>
<dbReference type="InterPro" id="IPR029017">
    <property type="entry name" value="Enolase-like_N"/>
</dbReference>
<dbReference type="InterPro" id="IPR036849">
    <property type="entry name" value="Enolase-like_C_sf"/>
</dbReference>
<dbReference type="EMBL" id="PVMZ01000013">
    <property type="protein sequence ID" value="PRX18197.1"/>
    <property type="molecule type" value="Genomic_DNA"/>
</dbReference>
<dbReference type="SFLD" id="SFLDF00009">
    <property type="entry name" value="o-succinylbenzoate_synthase"/>
    <property type="match status" value="1"/>
</dbReference>
<comment type="caution">
    <text evidence="8">The sequence shown here is derived from an EMBL/GenBank/DDBJ whole genome shotgun (WGS) entry which is preliminary data.</text>
</comment>
<evidence type="ECO:0000313" key="9">
    <source>
        <dbReference type="Proteomes" id="UP000239415"/>
    </source>
</evidence>
<dbReference type="NCBIfam" id="TIGR01928">
    <property type="entry name" value="menC_lowGC_arch"/>
    <property type="match status" value="1"/>
</dbReference>
<dbReference type="PANTHER" id="PTHR48073">
    <property type="entry name" value="O-SUCCINYLBENZOATE SYNTHASE-RELATED"/>
    <property type="match status" value="1"/>
</dbReference>
<dbReference type="OrthoDB" id="9774531at2"/>
<dbReference type="Gene3D" id="3.20.20.120">
    <property type="entry name" value="Enolase-like C-terminal domain"/>
    <property type="match status" value="1"/>
</dbReference>
<reference evidence="8 9" key="1">
    <citation type="submission" date="2018-03" db="EMBL/GenBank/DDBJ databases">
        <title>Genomic Encyclopedia of Archaeal and Bacterial Type Strains, Phase II (KMG-II): from individual species to whole genera.</title>
        <authorList>
            <person name="Goeker M."/>
        </authorList>
    </citation>
    <scope>NUCLEOTIDE SEQUENCE [LARGE SCALE GENOMIC DNA]</scope>
    <source>
        <strain evidence="8 9">DSM 43146</strain>
    </source>
</reference>
<dbReference type="InterPro" id="IPR013341">
    <property type="entry name" value="Mandelate_racemase_N_dom"/>
</dbReference>
<evidence type="ECO:0000259" key="7">
    <source>
        <dbReference type="SMART" id="SM00922"/>
    </source>
</evidence>
<dbReference type="UniPathway" id="UPA00079"/>
<dbReference type="Proteomes" id="UP000239415">
    <property type="component" value="Unassembled WGS sequence"/>
</dbReference>
<accession>A0A2T0K5E6</accession>
<dbReference type="GO" id="GO:0009234">
    <property type="term" value="P:menaquinone biosynthetic process"/>
    <property type="evidence" value="ECO:0007669"/>
    <property type="project" value="UniProtKB-UniRule"/>
</dbReference>
<keyword evidence="4" id="KW-0456">Lyase</keyword>
<dbReference type="SFLD" id="SFLDG00180">
    <property type="entry name" value="muconate_cycloisomerase"/>
    <property type="match status" value="1"/>
</dbReference>
<sequence>MRITGVQFRWVHLPLVTPFKTSVFTEYHREALLIELRTAEGMTGWGECVAMPDGIYSSESMESAAEVLRDQLIPMTLELGDKVTAEAARAVFTGVDGHPMAKAALEMALLDAQLRHRDTSLATYLGATRKAVPAGVSVGIMPMDELRETVRHYWFEKQYKRIKIKIEPGWDVEPVRMIRRLLGDDAPVQVDGNGAYTLDDAKKLAELDRYGLVMIEQPLATNDLEGHAELAQTLQTPICLDEPITSTADALDAIGRGATAILNIKPGRVGGYLEAKDIHDVCGRKVPLWVGGMLETGLGRAANVALAALEHFTLVGDLSASERFYKRDITDPIVMHNGMIQVPTRPGIGVEPDPEALDEATKDVETILGTPEMVASRRN</sequence>
<protein>
    <recommendedName>
        <fullName evidence="5 6">o-succinylbenzoate synthase</fullName>
        <ecNumber evidence="5 6">4.2.1.113</ecNumber>
    </recommendedName>
</protein>
<organism evidence="8 9">
    <name type="scientific">Actinoplanes italicus</name>
    <dbReference type="NCBI Taxonomy" id="113567"/>
    <lineage>
        <taxon>Bacteria</taxon>
        <taxon>Bacillati</taxon>
        <taxon>Actinomycetota</taxon>
        <taxon>Actinomycetes</taxon>
        <taxon>Micromonosporales</taxon>
        <taxon>Micromonosporaceae</taxon>
        <taxon>Actinoplanes</taxon>
    </lineage>
</organism>
<proteinExistence type="predicted"/>
<evidence type="ECO:0000256" key="5">
    <source>
        <dbReference type="ARBA" id="ARBA00029491"/>
    </source>
</evidence>
<evidence type="ECO:0000313" key="8">
    <source>
        <dbReference type="EMBL" id="PRX18197.1"/>
    </source>
</evidence>
<dbReference type="AlphaFoldDB" id="A0A2T0K5E6"/>
<dbReference type="UniPathway" id="UPA01057">
    <property type="reaction ID" value="UER00165"/>
</dbReference>
<dbReference type="GO" id="GO:0016854">
    <property type="term" value="F:racemase and epimerase activity"/>
    <property type="evidence" value="ECO:0007669"/>
    <property type="project" value="UniProtKB-ARBA"/>
</dbReference>
<comment type="cofactor">
    <cofactor evidence="1">
        <name>a divalent metal cation</name>
        <dbReference type="ChEBI" id="CHEBI:60240"/>
    </cofactor>
</comment>
<dbReference type="SFLD" id="SFLDS00001">
    <property type="entry name" value="Enolase"/>
    <property type="match status" value="1"/>
</dbReference>
<dbReference type="GO" id="GO:0043748">
    <property type="term" value="F:O-succinylbenzoate synthase activity"/>
    <property type="evidence" value="ECO:0007669"/>
    <property type="project" value="UniProtKB-EC"/>
</dbReference>
<dbReference type="PANTHER" id="PTHR48073:SF5">
    <property type="entry name" value="O-SUCCINYLBENZOATE SYNTHASE"/>
    <property type="match status" value="1"/>
</dbReference>
<keyword evidence="2" id="KW-0479">Metal-binding</keyword>
<dbReference type="EC" id="4.2.1.113" evidence="5 6"/>
<dbReference type="Gene3D" id="3.30.390.10">
    <property type="entry name" value="Enolase-like, N-terminal domain"/>
    <property type="match status" value="1"/>
</dbReference>
<evidence type="ECO:0000256" key="1">
    <source>
        <dbReference type="ARBA" id="ARBA00001968"/>
    </source>
</evidence>